<geneLocation type="plasmid" evidence="1 2">
    <name>C</name>
</geneLocation>
<accession>A0A1L3LWD7</accession>
<dbReference type="EMBL" id="CP013110">
    <property type="protein sequence ID" value="APG94381.1"/>
    <property type="molecule type" value="Genomic_DNA"/>
</dbReference>
<organism evidence="1 2">
    <name type="scientific">Sinorhizobium americanum</name>
    <dbReference type="NCBI Taxonomy" id="194963"/>
    <lineage>
        <taxon>Bacteria</taxon>
        <taxon>Pseudomonadati</taxon>
        <taxon>Pseudomonadota</taxon>
        <taxon>Alphaproteobacteria</taxon>
        <taxon>Hyphomicrobiales</taxon>
        <taxon>Rhizobiaceae</taxon>
        <taxon>Sinorhizobium/Ensifer group</taxon>
        <taxon>Sinorhizobium</taxon>
    </lineage>
</organism>
<evidence type="ECO:0000313" key="1">
    <source>
        <dbReference type="EMBL" id="APG94381.1"/>
    </source>
</evidence>
<evidence type="ECO:0000313" key="2">
    <source>
        <dbReference type="Proteomes" id="UP000182306"/>
    </source>
</evidence>
<protein>
    <submittedName>
        <fullName evidence="1">Uncharacterized protein</fullName>
    </submittedName>
</protein>
<keyword evidence="2" id="KW-1185">Reference proteome</keyword>
<gene>
    <name evidence="1" type="ORF">SAMCFNEI73_pC0662</name>
</gene>
<dbReference type="Proteomes" id="UP000182306">
    <property type="component" value="Plasmid C"/>
</dbReference>
<reference evidence="1 2" key="1">
    <citation type="submission" date="2015-10" db="EMBL/GenBank/DDBJ databases">
        <title>Genomic differences between typical nodule nitrogen-fixing rhizobial strains and those coming from bean seeds.</title>
        <authorList>
            <person name="Peralta H."/>
            <person name="Aguilar-Vera A."/>
            <person name="Diaz R."/>
            <person name="Mora Y."/>
            <person name="Martinez-Batallar G."/>
            <person name="Salazar E."/>
            <person name="Vargas-Lagunas C."/>
            <person name="Encarnacion S."/>
            <person name="Girard L."/>
            <person name="Mora J."/>
        </authorList>
    </citation>
    <scope>NUCLEOTIDE SEQUENCE [LARGE SCALE GENOMIC DNA]</scope>
    <source>
        <strain evidence="1 2">CFNEI 73</strain>
        <plasmid evidence="1 2">C</plasmid>
    </source>
</reference>
<keyword evidence="1" id="KW-0614">Plasmid</keyword>
<dbReference type="AlphaFoldDB" id="A0A1L3LWD7"/>
<dbReference type="KEGG" id="same:SAMCFNEI73_pC0662"/>
<proteinExistence type="predicted"/>
<name>A0A1L3LWD7_9HYPH</name>
<sequence length="67" mass="7894">MYPFRDFDCVIRPSEINMLQGVFETELARTKLRSDTEEAEALARRLVAFYQEGVRDPCLLAERVRDR</sequence>